<name>B3FK18_BP201</name>
<keyword evidence="2" id="KW-1185">Reference proteome</keyword>
<sequence>MSRFLFNPAVEMTAELFKWFQMTQPLNGSVSEPRVLVRQTSRGLLFTKISTGKSLEVVYKNSTYVTLTPGFNGVENLSDEQHIEIEPGYIDRVGETIVKYFEA</sequence>
<evidence type="ECO:0000313" key="2">
    <source>
        <dbReference type="Proteomes" id="UP000002421"/>
    </source>
</evidence>
<gene>
    <name evidence="1" type="ORF">201phi2-1p043</name>
</gene>
<organism evidence="1 2">
    <name type="scientific">Pseudomonas phage 201phi2-1</name>
    <name type="common">Pseudomonas chlororaphis phage 201phi2-1</name>
    <dbReference type="NCBI Taxonomy" id="198110"/>
    <lineage>
        <taxon>Viruses</taxon>
        <taxon>Duplodnaviria</taxon>
        <taxon>Heunggongvirae</taxon>
        <taxon>Uroviricota</taxon>
        <taxon>Caudoviricetes</taxon>
        <taxon>Chimalliviridae</taxon>
        <taxon>Serwervirus</taxon>
        <taxon>Serwervirus 201phi21</taxon>
    </lineage>
</organism>
<dbReference type="KEGG" id="vg:6372695"/>
<organismHost>
    <name type="scientific">Pseudomonas chlororaphis</name>
    <dbReference type="NCBI Taxonomy" id="587753"/>
</organismHost>
<accession>B3FK18</accession>
<protein>
    <submittedName>
        <fullName evidence="1">Uncharacterized protein</fullName>
    </submittedName>
</protein>
<reference evidence="1 2" key="1">
    <citation type="journal article" date="2008" name="Virology">
        <title>Characterization of Pseudomonas chlororaphis myovirus 201varphi2-1 via genomic sequencing, mass spectrometry, and electron microscopy.</title>
        <authorList>
            <person name="Thomas J.A."/>
            <person name="Rolando M.R."/>
            <person name="Carroll C.A."/>
            <person name="Shen P.S."/>
            <person name="Belnap D.M."/>
            <person name="Weintraub S.T."/>
            <person name="Serwer P."/>
            <person name="Hardies S.C."/>
        </authorList>
    </citation>
    <scope>NUCLEOTIDE SEQUENCE</scope>
</reference>
<dbReference type="RefSeq" id="YP_001956768.1">
    <property type="nucleotide sequence ID" value="NC_010821.1"/>
</dbReference>
<evidence type="ECO:0000313" key="1">
    <source>
        <dbReference type="EMBL" id="ABY62876.1"/>
    </source>
</evidence>
<dbReference type="Proteomes" id="UP000002421">
    <property type="component" value="Segment"/>
</dbReference>
<proteinExistence type="predicted"/>
<dbReference type="EMBL" id="EU197055">
    <property type="protein sequence ID" value="ABY62876.1"/>
    <property type="molecule type" value="Genomic_DNA"/>
</dbReference>